<evidence type="ECO:0000256" key="1">
    <source>
        <dbReference type="ARBA" id="ARBA00023015"/>
    </source>
</evidence>
<accession>A0A6N7W7E8</accession>
<dbReference type="CDD" id="cd06267">
    <property type="entry name" value="PBP1_LacI_sugar_binding-like"/>
    <property type="match status" value="1"/>
</dbReference>
<keyword evidence="3" id="KW-0804">Transcription</keyword>
<dbReference type="InterPro" id="IPR000843">
    <property type="entry name" value="HTH_LacI"/>
</dbReference>
<keyword evidence="2" id="KW-0238">DNA-binding</keyword>
<evidence type="ECO:0000313" key="6">
    <source>
        <dbReference type="Proteomes" id="UP000470875"/>
    </source>
</evidence>
<dbReference type="Gene3D" id="3.40.50.2300">
    <property type="match status" value="2"/>
</dbReference>
<feature type="domain" description="HTH lacI-type" evidence="4">
    <location>
        <begin position="5"/>
        <end position="59"/>
    </location>
</feature>
<proteinExistence type="predicted"/>
<organism evidence="5 6">
    <name type="scientific">Scrofimicrobium canadense</name>
    <dbReference type="NCBI Taxonomy" id="2652290"/>
    <lineage>
        <taxon>Bacteria</taxon>
        <taxon>Bacillati</taxon>
        <taxon>Actinomycetota</taxon>
        <taxon>Actinomycetes</taxon>
        <taxon>Actinomycetales</taxon>
        <taxon>Actinomycetaceae</taxon>
        <taxon>Scrofimicrobium</taxon>
    </lineage>
</organism>
<gene>
    <name evidence="5" type="ORF">FYJ24_04665</name>
</gene>
<dbReference type="SMART" id="SM00354">
    <property type="entry name" value="HTH_LACI"/>
    <property type="match status" value="1"/>
</dbReference>
<evidence type="ECO:0000313" key="5">
    <source>
        <dbReference type="EMBL" id="MSS84068.1"/>
    </source>
</evidence>
<dbReference type="InterPro" id="IPR028082">
    <property type="entry name" value="Peripla_BP_I"/>
</dbReference>
<dbReference type="EMBL" id="VULO01000005">
    <property type="protein sequence ID" value="MSS84068.1"/>
    <property type="molecule type" value="Genomic_DNA"/>
</dbReference>
<evidence type="ECO:0000256" key="3">
    <source>
        <dbReference type="ARBA" id="ARBA00023163"/>
    </source>
</evidence>
<dbReference type="PANTHER" id="PTHR30146:SF109">
    <property type="entry name" value="HTH-TYPE TRANSCRIPTIONAL REGULATOR GALS"/>
    <property type="match status" value="1"/>
</dbReference>
<name>A0A6N7W7E8_9ACTO</name>
<dbReference type="Pfam" id="PF13377">
    <property type="entry name" value="Peripla_BP_3"/>
    <property type="match status" value="1"/>
</dbReference>
<dbReference type="SUPFAM" id="SSF47413">
    <property type="entry name" value="lambda repressor-like DNA-binding domains"/>
    <property type="match status" value="1"/>
</dbReference>
<dbReference type="GO" id="GO:0000976">
    <property type="term" value="F:transcription cis-regulatory region binding"/>
    <property type="evidence" value="ECO:0007669"/>
    <property type="project" value="TreeGrafter"/>
</dbReference>
<reference evidence="5 6" key="1">
    <citation type="submission" date="2019-08" db="EMBL/GenBank/DDBJ databases">
        <title>In-depth cultivation of the pig gut microbiome towards novel bacterial diversity and tailored functional studies.</title>
        <authorList>
            <person name="Wylensek D."/>
            <person name="Hitch T.C.A."/>
            <person name="Clavel T."/>
        </authorList>
    </citation>
    <scope>NUCLEOTIDE SEQUENCE [LARGE SCALE GENOMIC DNA]</scope>
    <source>
        <strain evidence="5 6">WB03_NA08</strain>
    </source>
</reference>
<evidence type="ECO:0000256" key="2">
    <source>
        <dbReference type="ARBA" id="ARBA00023125"/>
    </source>
</evidence>
<dbReference type="Gene3D" id="1.10.260.40">
    <property type="entry name" value="lambda repressor-like DNA-binding domains"/>
    <property type="match status" value="1"/>
</dbReference>
<dbReference type="SUPFAM" id="SSF53822">
    <property type="entry name" value="Periplasmic binding protein-like I"/>
    <property type="match status" value="1"/>
</dbReference>
<sequence length="336" mass="36284">MSRRVTIRDVARLAHTSVSTVSAAFSTHSSIAPETRQRVLEAANQLGWRADRRASQLRRSDYVVVGVVYEVQQAFQAQLVDALYAAAGKAPGVELFLAGATAHHSELECLRLLLTERCTGLILTGAGLASPHIIEAARTMPVMSLCRSVDLPGVDEVYSDPDQGEDHAIEHLVSMGHRDIWFASAPGRSMGEEREAAFSAAMERRDLTSYMRILRVGDTVGAGVATADAIVEASNPPTAVVAYNDMVGAAIVRRLRQRGIRVPEDVSVVGYDDTDLASDPTIELTTIYQPGEAMAAKALELLNQRMTSGMAGEGEEQRISFPARLVIRSSTGPVRQ</sequence>
<evidence type="ECO:0000259" key="4">
    <source>
        <dbReference type="PROSITE" id="PS50932"/>
    </source>
</evidence>
<dbReference type="PROSITE" id="PS50932">
    <property type="entry name" value="HTH_LACI_2"/>
    <property type="match status" value="1"/>
</dbReference>
<dbReference type="Proteomes" id="UP000470875">
    <property type="component" value="Unassembled WGS sequence"/>
</dbReference>
<dbReference type="CDD" id="cd01392">
    <property type="entry name" value="HTH_LacI"/>
    <property type="match status" value="1"/>
</dbReference>
<dbReference type="AlphaFoldDB" id="A0A6N7W7E8"/>
<dbReference type="PANTHER" id="PTHR30146">
    <property type="entry name" value="LACI-RELATED TRANSCRIPTIONAL REPRESSOR"/>
    <property type="match status" value="1"/>
</dbReference>
<dbReference type="Pfam" id="PF00356">
    <property type="entry name" value="LacI"/>
    <property type="match status" value="1"/>
</dbReference>
<keyword evidence="1" id="KW-0805">Transcription regulation</keyword>
<protein>
    <submittedName>
        <fullName evidence="5">LacI family transcriptional regulator</fullName>
    </submittedName>
</protein>
<dbReference type="InterPro" id="IPR046335">
    <property type="entry name" value="LacI/GalR-like_sensor"/>
</dbReference>
<comment type="caution">
    <text evidence="5">The sequence shown here is derived from an EMBL/GenBank/DDBJ whole genome shotgun (WGS) entry which is preliminary data.</text>
</comment>
<keyword evidence="6" id="KW-1185">Reference proteome</keyword>
<dbReference type="RefSeq" id="WP_154544091.1">
    <property type="nucleotide sequence ID" value="NZ_VULO01000005.1"/>
</dbReference>
<dbReference type="InterPro" id="IPR010982">
    <property type="entry name" value="Lambda_DNA-bd_dom_sf"/>
</dbReference>
<dbReference type="GO" id="GO:0003700">
    <property type="term" value="F:DNA-binding transcription factor activity"/>
    <property type="evidence" value="ECO:0007669"/>
    <property type="project" value="TreeGrafter"/>
</dbReference>